<dbReference type="Proteomes" id="UP001208689">
    <property type="component" value="Chromosome"/>
</dbReference>
<keyword evidence="2" id="KW-0489">Methyltransferase</keyword>
<keyword evidence="8" id="KW-1185">Reference proteome</keyword>
<evidence type="ECO:0000313" key="7">
    <source>
        <dbReference type="EMBL" id="UYP47920.1"/>
    </source>
</evidence>
<dbReference type="PANTHER" id="PTHR33841">
    <property type="entry name" value="DNA METHYLTRANSFERASE YEEA-RELATED"/>
    <property type="match status" value="1"/>
</dbReference>
<evidence type="ECO:0000259" key="6">
    <source>
        <dbReference type="Pfam" id="PF02384"/>
    </source>
</evidence>
<reference evidence="7" key="1">
    <citation type="submission" date="2022-09" db="EMBL/GenBank/DDBJ databases">
        <title>Actin cytoskeleton and complex cell architecture in an #Asgard archaeon.</title>
        <authorList>
            <person name="Ponce Toledo R.I."/>
            <person name="Schleper C."/>
            <person name="Rodrigues Oliveira T."/>
            <person name="Wollweber F."/>
            <person name="Xu J."/>
            <person name="Rittmann S."/>
            <person name="Klingl A."/>
            <person name="Pilhofer M."/>
        </authorList>
    </citation>
    <scope>NUCLEOTIDE SEQUENCE</scope>
    <source>
        <strain evidence="7">B-35</strain>
    </source>
</reference>
<evidence type="ECO:0000313" key="8">
    <source>
        <dbReference type="Proteomes" id="UP001208689"/>
    </source>
</evidence>
<evidence type="ECO:0000256" key="1">
    <source>
        <dbReference type="ARBA" id="ARBA00011900"/>
    </source>
</evidence>
<keyword evidence="3" id="KW-0808">Transferase</keyword>
<dbReference type="PRINTS" id="PR00507">
    <property type="entry name" value="N12N6MTFRASE"/>
</dbReference>
<dbReference type="InterPro" id="IPR050953">
    <property type="entry name" value="N4_N6_ade-DNA_methylase"/>
</dbReference>
<dbReference type="InterPro" id="IPR002052">
    <property type="entry name" value="DNA_methylase_N6_adenine_CS"/>
</dbReference>
<evidence type="ECO:0000256" key="4">
    <source>
        <dbReference type="ARBA" id="ARBA00022747"/>
    </source>
</evidence>
<gene>
    <name evidence="7" type="ORF">NEF87_004205</name>
</gene>
<dbReference type="SUPFAM" id="SSF53335">
    <property type="entry name" value="S-adenosyl-L-methionine-dependent methyltransferases"/>
    <property type="match status" value="1"/>
</dbReference>
<organism evidence="7 8">
    <name type="scientific">Candidatus Lokiarchaeum ossiferum</name>
    <dbReference type="NCBI Taxonomy" id="2951803"/>
    <lineage>
        <taxon>Archaea</taxon>
        <taxon>Promethearchaeati</taxon>
        <taxon>Promethearchaeota</taxon>
        <taxon>Promethearchaeia</taxon>
        <taxon>Promethearchaeales</taxon>
        <taxon>Promethearchaeaceae</taxon>
        <taxon>Candidatus Lokiarchaeum</taxon>
    </lineage>
</organism>
<dbReference type="Pfam" id="PF02384">
    <property type="entry name" value="N6_Mtase"/>
    <property type="match status" value="1"/>
</dbReference>
<dbReference type="PROSITE" id="PS00092">
    <property type="entry name" value="N6_MTASE"/>
    <property type="match status" value="1"/>
</dbReference>
<evidence type="ECO:0000256" key="3">
    <source>
        <dbReference type="ARBA" id="ARBA00022679"/>
    </source>
</evidence>
<dbReference type="PANTHER" id="PTHR33841:SF1">
    <property type="entry name" value="DNA METHYLTRANSFERASE A"/>
    <property type="match status" value="1"/>
</dbReference>
<accession>A0ABY6HWL2</accession>
<protein>
    <recommendedName>
        <fullName evidence="1">site-specific DNA-methyltransferase (adenine-specific)</fullName>
        <ecNumber evidence="1">2.1.1.72</ecNumber>
    </recommendedName>
</protein>
<name>A0ABY6HWL2_9ARCH</name>
<sequence length="788" mass="90979">MEKEQKLNFMISGSWLMEKWGTSSPIGKELKKIVTSKLQMGGINKIQANFKIWQESFRNLYLQDEVNQELFVKHVQLITSVFFIIYIFQERNPNKKNADQISTVQNKFHSMEKLLKIPSYMRWIIENQEIINIFFAEYEKLESFKTVSFKKEDLFTQIYQELIANTTRHPQGEFYTHSELAHLMVGDIYEFGDRVLDPSCGSGTFLCEIAKKIFTSKKTMVEKREAYNNLHGIDINPLACFMARANLILIQEEQMNQLIDPKIIHDNFLFPSNPTNHVSQVKMDLLIGNPPWVVLNRISSKEEKTRIKKLGMDYGILLGGKLATSTELTTIFITHSQRQNLEEGGKMFFVTPASLANAGQHALFRQFTGLKNIEFWAFTKDVFRIHNHCMKAEKGKMSLEDRLKIKWNIFDCVENPFSVKLASTQWYFPMSITNKDSKIEKSPYNPIKTDCSFLVGRLAPFDPTTQKKMISAIVNGISKNGKQESSYKSKFRQGASLVPRNLLFIEPISNEKDRVQKIITIQPSRWIQSKKYSTWQFKAFERAQIESKYCFSVAKSTGLIPFQYIQKYHAFLPLNKESDHSYTVNSPKTPFAKKHYQLLTKLYQEHKKDGAQISNLLQRLNYGKALSDPRQFMQPKVVYNGIGSIVKAAIITDPAIIDTSLYFFIPETLPEAYFLLGILNSPYITRRVKKVGSTGASGSLRNIHKHPLDVNIPEYCSKDLNHLELSSFAKELEEFILKFIATLCKQDQSLIDKPKTIQNRLFKSTAYLSFLNQLDHKVEKILKNRASM</sequence>
<keyword evidence="4" id="KW-0680">Restriction system</keyword>
<comment type="catalytic activity">
    <reaction evidence="5">
        <text>a 2'-deoxyadenosine in DNA + S-adenosyl-L-methionine = an N(6)-methyl-2'-deoxyadenosine in DNA + S-adenosyl-L-homocysteine + H(+)</text>
        <dbReference type="Rhea" id="RHEA:15197"/>
        <dbReference type="Rhea" id="RHEA-COMP:12418"/>
        <dbReference type="Rhea" id="RHEA-COMP:12419"/>
        <dbReference type="ChEBI" id="CHEBI:15378"/>
        <dbReference type="ChEBI" id="CHEBI:57856"/>
        <dbReference type="ChEBI" id="CHEBI:59789"/>
        <dbReference type="ChEBI" id="CHEBI:90615"/>
        <dbReference type="ChEBI" id="CHEBI:90616"/>
        <dbReference type="EC" id="2.1.1.72"/>
    </reaction>
</comment>
<dbReference type="InterPro" id="IPR003356">
    <property type="entry name" value="DNA_methylase_A-5"/>
</dbReference>
<feature type="domain" description="DNA methylase adenine-specific" evidence="6">
    <location>
        <begin position="151"/>
        <end position="352"/>
    </location>
</feature>
<dbReference type="EC" id="2.1.1.72" evidence="1"/>
<dbReference type="EMBL" id="CP104013">
    <property type="protein sequence ID" value="UYP47920.1"/>
    <property type="molecule type" value="Genomic_DNA"/>
</dbReference>
<evidence type="ECO:0000256" key="5">
    <source>
        <dbReference type="ARBA" id="ARBA00047942"/>
    </source>
</evidence>
<evidence type="ECO:0000256" key="2">
    <source>
        <dbReference type="ARBA" id="ARBA00022603"/>
    </source>
</evidence>
<dbReference type="InterPro" id="IPR029063">
    <property type="entry name" value="SAM-dependent_MTases_sf"/>
</dbReference>
<dbReference type="Gene3D" id="3.40.50.150">
    <property type="entry name" value="Vaccinia Virus protein VP39"/>
    <property type="match status" value="1"/>
</dbReference>
<proteinExistence type="predicted"/>